<dbReference type="SUPFAM" id="SSF48371">
    <property type="entry name" value="ARM repeat"/>
    <property type="match status" value="1"/>
</dbReference>
<sequence length="486" mass="56921">MLHNFAFKLLYLYKETEKLSQTAFSDETLNENDQNENWVQSFHIHFLNNNETNQIPFIQHIALAISNLKDIYNIQSINQLINECPPQFFEILLDFLKFVFDNPVFDIQNLLDFEFIFQPLITKARLSFFDIPQNIYLLICFFGKFISNRLFYNFFLKSPCIETPFDVISLIFSDAAHNINEEERDQFDTSLISNCLLLIGAFFNYDLIIKLPQLENSITQLLYNIKCPQINISYFAVCGAIKALKICPKITVDLFFEENIFSDIISILLNDENANNNPSTNEIKGGPPDQIHPEIVQIDLLNLIHLVIKYDDKNHFFQIVNFIPDLLHKQMLRCDHFQIKALQILLDLSQLSDSNEQNMLIQLQATNDSIKLLITDSSFIIKRLSFQYLISLIKFPNYQFFKEHMFIFEFINQFIYSLSFDDLLDFIRSMKRLLNLFNQKKDMSLNNYLVQIGFVEELSSLTNGDDTYDTNLIDEIVNIINSSSRT</sequence>
<dbReference type="EMBL" id="JAPFFF010000003">
    <property type="protein sequence ID" value="KAK8893328.1"/>
    <property type="molecule type" value="Genomic_DNA"/>
</dbReference>
<dbReference type="InterPro" id="IPR016024">
    <property type="entry name" value="ARM-type_fold"/>
</dbReference>
<reference evidence="1 2" key="1">
    <citation type="submission" date="2024-04" db="EMBL/GenBank/DDBJ databases">
        <title>Tritrichomonas musculus Genome.</title>
        <authorList>
            <person name="Alves-Ferreira E."/>
            <person name="Grigg M."/>
            <person name="Lorenzi H."/>
            <person name="Galac M."/>
        </authorList>
    </citation>
    <scope>NUCLEOTIDE SEQUENCE [LARGE SCALE GENOMIC DNA]</scope>
    <source>
        <strain evidence="1 2">EAF2021</strain>
    </source>
</reference>
<dbReference type="Proteomes" id="UP001470230">
    <property type="component" value="Unassembled WGS sequence"/>
</dbReference>
<proteinExistence type="predicted"/>
<gene>
    <name evidence="1" type="ORF">M9Y10_021745</name>
</gene>
<accession>A0ABR2KR64</accession>
<name>A0ABR2KR64_9EUKA</name>
<evidence type="ECO:0000313" key="2">
    <source>
        <dbReference type="Proteomes" id="UP001470230"/>
    </source>
</evidence>
<evidence type="ECO:0000313" key="1">
    <source>
        <dbReference type="EMBL" id="KAK8893328.1"/>
    </source>
</evidence>
<organism evidence="1 2">
    <name type="scientific">Tritrichomonas musculus</name>
    <dbReference type="NCBI Taxonomy" id="1915356"/>
    <lineage>
        <taxon>Eukaryota</taxon>
        <taxon>Metamonada</taxon>
        <taxon>Parabasalia</taxon>
        <taxon>Tritrichomonadida</taxon>
        <taxon>Tritrichomonadidae</taxon>
        <taxon>Tritrichomonas</taxon>
    </lineage>
</organism>
<keyword evidence="2" id="KW-1185">Reference proteome</keyword>
<comment type="caution">
    <text evidence="1">The sequence shown here is derived from an EMBL/GenBank/DDBJ whole genome shotgun (WGS) entry which is preliminary data.</text>
</comment>
<protein>
    <submittedName>
        <fullName evidence="1">Uncharacterized protein</fullName>
    </submittedName>
</protein>